<dbReference type="RefSeq" id="WP_220147645.1">
    <property type="nucleotide sequence ID" value="NZ_JAHXZI010000020.1"/>
</dbReference>
<name>A0ABS7BBH6_9ACTN</name>
<evidence type="ECO:0000256" key="4">
    <source>
        <dbReference type="ARBA" id="ARBA00017399"/>
    </source>
</evidence>
<dbReference type="Gene3D" id="3.30.930.10">
    <property type="entry name" value="Bira Bifunctional Protein, Domain 2"/>
    <property type="match status" value="1"/>
</dbReference>
<comment type="catalytic activity">
    <reaction evidence="10">
        <text>tRNA(His) + L-histidine + ATP = L-histidyl-tRNA(His) + AMP + diphosphate + H(+)</text>
        <dbReference type="Rhea" id="RHEA:17313"/>
        <dbReference type="Rhea" id="RHEA-COMP:9665"/>
        <dbReference type="Rhea" id="RHEA-COMP:9689"/>
        <dbReference type="ChEBI" id="CHEBI:15378"/>
        <dbReference type="ChEBI" id="CHEBI:30616"/>
        <dbReference type="ChEBI" id="CHEBI:33019"/>
        <dbReference type="ChEBI" id="CHEBI:57595"/>
        <dbReference type="ChEBI" id="CHEBI:78442"/>
        <dbReference type="ChEBI" id="CHEBI:78527"/>
        <dbReference type="ChEBI" id="CHEBI:456215"/>
        <dbReference type="EC" id="6.1.1.21"/>
    </reaction>
</comment>
<dbReference type="Gene3D" id="3.40.50.800">
    <property type="entry name" value="Anticodon-binding domain"/>
    <property type="match status" value="1"/>
</dbReference>
<evidence type="ECO:0000256" key="8">
    <source>
        <dbReference type="ARBA" id="ARBA00022917"/>
    </source>
</evidence>
<evidence type="ECO:0000256" key="10">
    <source>
        <dbReference type="ARBA" id="ARBA00047639"/>
    </source>
</evidence>
<comment type="caution">
    <text evidence="14">The sequence shown here is derived from an EMBL/GenBank/DDBJ whole genome shotgun (WGS) entry which is preliminary data.</text>
</comment>
<evidence type="ECO:0000313" key="15">
    <source>
        <dbReference type="Proteomes" id="UP001519863"/>
    </source>
</evidence>
<proteinExistence type="inferred from homology"/>
<organism evidence="14 15">
    <name type="scientific">Actinoplanes hulinensis</name>
    <dbReference type="NCBI Taxonomy" id="1144547"/>
    <lineage>
        <taxon>Bacteria</taxon>
        <taxon>Bacillati</taxon>
        <taxon>Actinomycetota</taxon>
        <taxon>Actinomycetes</taxon>
        <taxon>Micromonosporales</taxon>
        <taxon>Micromonosporaceae</taxon>
        <taxon>Actinoplanes</taxon>
    </lineage>
</organism>
<reference evidence="14 15" key="1">
    <citation type="journal article" date="2013" name="Antonie Van Leeuwenhoek">
        <title>Actinoplanes hulinensis sp. nov., a novel actinomycete isolated from soybean root (Glycine max (L.) Merr).</title>
        <authorList>
            <person name="Shen Y."/>
            <person name="Liu C."/>
            <person name="Wang X."/>
            <person name="Zhao J."/>
            <person name="Jia F."/>
            <person name="Zhang Y."/>
            <person name="Wang L."/>
            <person name="Yang D."/>
            <person name="Xiang W."/>
        </authorList>
    </citation>
    <scope>NUCLEOTIDE SEQUENCE [LARGE SCALE GENOMIC DNA]</scope>
    <source>
        <strain evidence="14 15">NEAU-M9</strain>
    </source>
</reference>
<evidence type="ECO:0000256" key="1">
    <source>
        <dbReference type="ARBA" id="ARBA00008226"/>
    </source>
</evidence>
<dbReference type="PROSITE" id="PS50862">
    <property type="entry name" value="AA_TRNA_LIGASE_II"/>
    <property type="match status" value="1"/>
</dbReference>
<dbReference type="PANTHER" id="PTHR11476">
    <property type="entry name" value="HISTIDYL-TRNA SYNTHETASE"/>
    <property type="match status" value="1"/>
</dbReference>
<evidence type="ECO:0000256" key="2">
    <source>
        <dbReference type="ARBA" id="ARBA00011738"/>
    </source>
</evidence>
<dbReference type="InterPro" id="IPR045864">
    <property type="entry name" value="aa-tRNA-synth_II/BPL/LPL"/>
</dbReference>
<evidence type="ECO:0000256" key="11">
    <source>
        <dbReference type="NCBIfam" id="TIGR00442"/>
    </source>
</evidence>
<dbReference type="GO" id="GO:0004821">
    <property type="term" value="F:histidine-tRNA ligase activity"/>
    <property type="evidence" value="ECO:0007669"/>
    <property type="project" value="UniProtKB-EC"/>
</dbReference>
<feature type="region of interest" description="Disordered" evidence="12">
    <location>
        <begin position="411"/>
        <end position="436"/>
    </location>
</feature>
<keyword evidence="5" id="KW-0963">Cytoplasm</keyword>
<keyword evidence="7" id="KW-0067">ATP-binding</keyword>
<dbReference type="EC" id="6.1.1.21" evidence="3 11"/>
<dbReference type="CDD" id="cd00773">
    <property type="entry name" value="HisRS-like_core"/>
    <property type="match status" value="1"/>
</dbReference>
<dbReference type="Proteomes" id="UP001519863">
    <property type="component" value="Unassembled WGS sequence"/>
</dbReference>
<keyword evidence="8" id="KW-0648">Protein biosynthesis</keyword>
<evidence type="ECO:0000259" key="13">
    <source>
        <dbReference type="PROSITE" id="PS50862"/>
    </source>
</evidence>
<protein>
    <recommendedName>
        <fullName evidence="4 11">Histidine--tRNA ligase</fullName>
        <ecNumber evidence="3 11">6.1.1.21</ecNumber>
    </recommendedName>
</protein>
<evidence type="ECO:0000256" key="7">
    <source>
        <dbReference type="ARBA" id="ARBA00022840"/>
    </source>
</evidence>
<evidence type="ECO:0000256" key="3">
    <source>
        <dbReference type="ARBA" id="ARBA00012815"/>
    </source>
</evidence>
<dbReference type="Pfam" id="PF13393">
    <property type="entry name" value="tRNA-synt_His"/>
    <property type="match status" value="1"/>
</dbReference>
<sequence>MPISGFPEWLPSQRIIEQRVLDRIRSTFELYGFAPLETRAVEPLDILLSKGETSKEVYLLHRLQEEEGAKREDQLGLHFDLTVPFARFVTENHGKLQFPFRRYQIQKVWRGERPQEGRYREFLQADIDVVNRDTLPFHFDTEMPLVIGDVFRSLPIPRATILVNNRKICEGFYRGLGLEDTAQVLRTVDKLDKIGPEKVAAALVETAGATDSQAAQCLRLAEISATDGSFADRVRALGVTDPMLDEGLAELLQVVETANEHSPSLVRAELKIARGLDYYTGTVYETLLEGYERFGSITSGGRYDNLASVGNTRFPGVGISIGVSRLLGLLFGQDALTVSRSVPTCVVVALPSDDRRAECDRIAAALRGRGIPTEVAPSAAKFGKQIQFADRRGIPYVWFPGEPDTVKDIRSGEQVEADAGTWQPAPDDLHPNVSAR</sequence>
<evidence type="ECO:0000313" key="14">
    <source>
        <dbReference type="EMBL" id="MBW6438430.1"/>
    </source>
</evidence>
<dbReference type="InterPro" id="IPR004154">
    <property type="entry name" value="Anticodon-bd"/>
</dbReference>
<dbReference type="PIRSF" id="PIRSF001549">
    <property type="entry name" value="His-tRNA_synth"/>
    <property type="match status" value="1"/>
</dbReference>
<keyword evidence="6" id="KW-0547">Nucleotide-binding</keyword>
<dbReference type="Pfam" id="PF03129">
    <property type="entry name" value="HGTP_anticodon"/>
    <property type="match status" value="1"/>
</dbReference>
<dbReference type="InterPro" id="IPR015807">
    <property type="entry name" value="His-tRNA-ligase"/>
</dbReference>
<dbReference type="SUPFAM" id="SSF52954">
    <property type="entry name" value="Class II aaRS ABD-related"/>
    <property type="match status" value="1"/>
</dbReference>
<evidence type="ECO:0000256" key="12">
    <source>
        <dbReference type="SAM" id="MobiDB-lite"/>
    </source>
</evidence>
<keyword evidence="9" id="KW-0030">Aminoacyl-tRNA synthetase</keyword>
<dbReference type="InterPro" id="IPR004516">
    <property type="entry name" value="HisRS/HisZ"/>
</dbReference>
<dbReference type="InterPro" id="IPR006195">
    <property type="entry name" value="aa-tRNA-synth_II"/>
</dbReference>
<gene>
    <name evidence="14" type="primary">hisS</name>
    <name evidence="14" type="ORF">KZ829_32370</name>
</gene>
<comment type="similarity">
    <text evidence="1">Belongs to the class-II aminoacyl-tRNA synthetase family.</text>
</comment>
<keyword evidence="14" id="KW-0436">Ligase</keyword>
<dbReference type="EMBL" id="JAHXZI010000020">
    <property type="protein sequence ID" value="MBW6438430.1"/>
    <property type="molecule type" value="Genomic_DNA"/>
</dbReference>
<comment type="subunit">
    <text evidence="2">Homodimer.</text>
</comment>
<accession>A0ABS7BBH6</accession>
<dbReference type="SUPFAM" id="SSF55681">
    <property type="entry name" value="Class II aaRS and biotin synthetases"/>
    <property type="match status" value="1"/>
</dbReference>
<keyword evidence="15" id="KW-1185">Reference proteome</keyword>
<dbReference type="PANTHER" id="PTHR11476:SF7">
    <property type="entry name" value="HISTIDINE--TRNA LIGASE"/>
    <property type="match status" value="1"/>
</dbReference>
<evidence type="ECO:0000256" key="5">
    <source>
        <dbReference type="ARBA" id="ARBA00022490"/>
    </source>
</evidence>
<dbReference type="InterPro" id="IPR041715">
    <property type="entry name" value="HisRS-like_core"/>
</dbReference>
<dbReference type="InterPro" id="IPR036621">
    <property type="entry name" value="Anticodon-bd_dom_sf"/>
</dbReference>
<feature type="domain" description="Aminoacyl-transfer RNA synthetases class-II family profile" evidence="13">
    <location>
        <begin position="16"/>
        <end position="343"/>
    </location>
</feature>
<evidence type="ECO:0000256" key="9">
    <source>
        <dbReference type="ARBA" id="ARBA00023146"/>
    </source>
</evidence>
<dbReference type="NCBIfam" id="TIGR00442">
    <property type="entry name" value="hisS"/>
    <property type="match status" value="1"/>
</dbReference>
<evidence type="ECO:0000256" key="6">
    <source>
        <dbReference type="ARBA" id="ARBA00022741"/>
    </source>
</evidence>